<feature type="chain" id="PRO_5011432079" evidence="1">
    <location>
        <begin position="20"/>
        <end position="218"/>
    </location>
</feature>
<proteinExistence type="predicted"/>
<evidence type="ECO:0000313" key="4">
    <source>
        <dbReference type="Proteomes" id="UP000199060"/>
    </source>
</evidence>
<evidence type="ECO:0000313" key="3">
    <source>
        <dbReference type="EMBL" id="SDD65287.1"/>
    </source>
</evidence>
<gene>
    <name evidence="3" type="ORF">SAMN04488104_104429</name>
</gene>
<name>A0A1G6WJ56_9BACT</name>
<dbReference type="AlphaFoldDB" id="A0A1G6WJ56"/>
<dbReference type="InterPro" id="IPR025665">
    <property type="entry name" value="Beta-barrel_OMP_2"/>
</dbReference>
<keyword evidence="4" id="KW-1185">Reference proteome</keyword>
<dbReference type="RefSeq" id="WP_087940925.1">
    <property type="nucleotide sequence ID" value="NZ_FNAC01000044.1"/>
</dbReference>
<dbReference type="Pfam" id="PF13568">
    <property type="entry name" value="OMP_b-brl_2"/>
    <property type="match status" value="1"/>
</dbReference>
<dbReference type="Proteomes" id="UP000199060">
    <property type="component" value="Unassembled WGS sequence"/>
</dbReference>
<organism evidence="3 4">
    <name type="scientific">Algoriphagus faecimaris</name>
    <dbReference type="NCBI Taxonomy" id="686796"/>
    <lineage>
        <taxon>Bacteria</taxon>
        <taxon>Pseudomonadati</taxon>
        <taxon>Bacteroidota</taxon>
        <taxon>Cytophagia</taxon>
        <taxon>Cytophagales</taxon>
        <taxon>Cyclobacteriaceae</taxon>
        <taxon>Algoriphagus</taxon>
    </lineage>
</organism>
<reference evidence="4" key="1">
    <citation type="submission" date="2016-10" db="EMBL/GenBank/DDBJ databases">
        <authorList>
            <person name="Varghese N."/>
            <person name="Submissions S."/>
        </authorList>
    </citation>
    <scope>NUCLEOTIDE SEQUENCE [LARGE SCALE GENOMIC DNA]</scope>
    <source>
        <strain evidence="4">DSM 23095</strain>
    </source>
</reference>
<sequence>MKKTILAFLMILSAYQAFSQTSVGIRAGYTTSTYSYRPAANFRAIGTEAVGKPTFAFVIEHFNSKNAGIELNLQLITLGMNLPNPDTDPIQRNISELDYLKMPLLASFFAGRSGRFQIKVGPHLGYLLGARDIQRDFSSSARPELPTYGGPDDHPKKLMYGLTGGAGISKLFGKSTLAGEVRFAYDFTNPEGQDRVFDMNSTNLEFTLAYLFRIRERN</sequence>
<protein>
    <submittedName>
        <fullName evidence="3">Outer membrane protein beta-barrel domain-containing protein</fullName>
    </submittedName>
</protein>
<feature type="signal peptide" evidence="1">
    <location>
        <begin position="1"/>
        <end position="19"/>
    </location>
</feature>
<accession>A0A1G6WJ56</accession>
<feature type="domain" description="Outer membrane protein beta-barrel" evidence="2">
    <location>
        <begin position="19"/>
        <end position="189"/>
    </location>
</feature>
<dbReference type="EMBL" id="FNAC01000044">
    <property type="protein sequence ID" value="SDD65287.1"/>
    <property type="molecule type" value="Genomic_DNA"/>
</dbReference>
<evidence type="ECO:0000256" key="1">
    <source>
        <dbReference type="SAM" id="SignalP"/>
    </source>
</evidence>
<evidence type="ECO:0000259" key="2">
    <source>
        <dbReference type="Pfam" id="PF13568"/>
    </source>
</evidence>
<keyword evidence="1" id="KW-0732">Signal</keyword>
<dbReference type="STRING" id="686796.SAMN04488104_104429"/>
<dbReference type="OrthoDB" id="837075at2"/>